<keyword evidence="3" id="KW-1185">Reference proteome</keyword>
<gene>
    <name evidence="2" type="ORF">HD596_005154</name>
</gene>
<reference evidence="2 3" key="1">
    <citation type="submission" date="2020-08" db="EMBL/GenBank/DDBJ databases">
        <title>Sequencing the genomes of 1000 actinobacteria strains.</title>
        <authorList>
            <person name="Klenk H.-P."/>
        </authorList>
    </citation>
    <scope>NUCLEOTIDE SEQUENCE [LARGE SCALE GENOMIC DNA]</scope>
    <source>
        <strain evidence="2 3">DSM 45507</strain>
    </source>
</reference>
<organism evidence="2 3">
    <name type="scientific">Nonomuraea jabiensis</name>
    <dbReference type="NCBI Taxonomy" id="882448"/>
    <lineage>
        <taxon>Bacteria</taxon>
        <taxon>Bacillati</taxon>
        <taxon>Actinomycetota</taxon>
        <taxon>Actinomycetes</taxon>
        <taxon>Streptosporangiales</taxon>
        <taxon>Streptosporangiaceae</taxon>
        <taxon>Nonomuraea</taxon>
    </lineage>
</organism>
<evidence type="ECO:0000313" key="2">
    <source>
        <dbReference type="EMBL" id="MBB5778398.1"/>
    </source>
</evidence>
<evidence type="ECO:0000256" key="1">
    <source>
        <dbReference type="SAM" id="MobiDB-lite"/>
    </source>
</evidence>
<dbReference type="EMBL" id="JACHMB010000001">
    <property type="protein sequence ID" value="MBB5778398.1"/>
    <property type="molecule type" value="Genomic_DNA"/>
</dbReference>
<protein>
    <submittedName>
        <fullName evidence="2">Uncharacterized protein</fullName>
    </submittedName>
</protein>
<comment type="caution">
    <text evidence="2">The sequence shown here is derived from an EMBL/GenBank/DDBJ whole genome shotgun (WGS) entry which is preliminary data.</text>
</comment>
<proteinExistence type="predicted"/>
<dbReference type="Proteomes" id="UP000579153">
    <property type="component" value="Unassembled WGS sequence"/>
</dbReference>
<feature type="region of interest" description="Disordered" evidence="1">
    <location>
        <begin position="1"/>
        <end position="41"/>
    </location>
</feature>
<sequence>MSLPSGVPARKWASSSHPWDTAGLAPAGDLGELDGARDDVHDREAHDAVRFPILDDGGQFGRNSVADLSTVRICRS</sequence>
<dbReference type="RefSeq" id="WP_185071835.1">
    <property type="nucleotide sequence ID" value="NZ_JACHMB010000001.1"/>
</dbReference>
<name>A0A7W9G745_9ACTN</name>
<dbReference type="AlphaFoldDB" id="A0A7W9G745"/>
<evidence type="ECO:0000313" key="3">
    <source>
        <dbReference type="Proteomes" id="UP000579153"/>
    </source>
</evidence>
<accession>A0A7W9G745</accession>